<sequence length="49" mass="5144">MIPDPLAHADPVVERFADGAQIGCADGVSMRALLRRKLGRGVKALRSGA</sequence>
<evidence type="ECO:0000313" key="2">
    <source>
        <dbReference type="Proteomes" id="UP000586093"/>
    </source>
</evidence>
<dbReference type="RefSeq" id="WP_182662737.1">
    <property type="nucleotide sequence ID" value="NZ_JACIVI010000001.1"/>
</dbReference>
<dbReference type="EMBL" id="JACIVI010000001">
    <property type="protein sequence ID" value="MBB1161730.1"/>
    <property type="molecule type" value="Genomic_DNA"/>
</dbReference>
<evidence type="ECO:0000313" key="1">
    <source>
        <dbReference type="EMBL" id="MBB1161730.1"/>
    </source>
</evidence>
<reference evidence="1 2" key="1">
    <citation type="submission" date="2020-08" db="EMBL/GenBank/DDBJ databases">
        <title>Aquariorum lacteus gen. nov., sp. nov., a new member of the family Comamonadaceae, isolated from freshwater aquarium.</title>
        <authorList>
            <person name="Chun S.-J."/>
        </authorList>
    </citation>
    <scope>NUCLEOTIDE SEQUENCE [LARGE SCALE GENOMIC DNA]</scope>
    <source>
        <strain evidence="1 2">SJAQ100</strain>
    </source>
</reference>
<comment type="caution">
    <text evidence="1">The sequence shown here is derived from an EMBL/GenBank/DDBJ whole genome shotgun (WGS) entry which is preliminary data.</text>
</comment>
<protein>
    <submittedName>
        <fullName evidence="1">Uncharacterized protein</fullName>
    </submittedName>
</protein>
<name>A0A839HQM1_9BURK</name>
<keyword evidence="2" id="KW-1185">Reference proteome</keyword>
<proteinExistence type="predicted"/>
<gene>
    <name evidence="1" type="ORF">H4F90_07030</name>
</gene>
<dbReference type="Proteomes" id="UP000586093">
    <property type="component" value="Unassembled WGS sequence"/>
</dbReference>
<accession>A0A839HQM1</accession>
<dbReference type="AlphaFoldDB" id="A0A839HQM1"/>
<organism evidence="1 2">
    <name type="scientific">Aquariibacter albus</name>
    <dbReference type="NCBI Taxonomy" id="2759899"/>
    <lineage>
        <taxon>Bacteria</taxon>
        <taxon>Pseudomonadati</taxon>
        <taxon>Pseudomonadota</taxon>
        <taxon>Betaproteobacteria</taxon>
        <taxon>Burkholderiales</taxon>
        <taxon>Sphaerotilaceae</taxon>
        <taxon>Aquariibacter</taxon>
    </lineage>
</organism>